<proteinExistence type="predicted"/>
<feature type="domain" description="Roadblock/LAMTOR2" evidence="1">
    <location>
        <begin position="13"/>
        <end position="91"/>
    </location>
</feature>
<protein>
    <submittedName>
        <fullName evidence="2">Roadblock/LC7 domain-containing protein</fullName>
    </submittedName>
</protein>
<organism evidence="2 3">
    <name type="scientific">Deinococcus wulumuqiensis</name>
    <dbReference type="NCBI Taxonomy" id="980427"/>
    <lineage>
        <taxon>Bacteria</taxon>
        <taxon>Thermotogati</taxon>
        <taxon>Deinococcota</taxon>
        <taxon>Deinococci</taxon>
        <taxon>Deinococcales</taxon>
        <taxon>Deinococcaceae</taxon>
        <taxon>Deinococcus</taxon>
    </lineage>
</organism>
<dbReference type="InterPro" id="IPR004942">
    <property type="entry name" value="Roadblock/LAMTOR2_dom"/>
</dbReference>
<gene>
    <name evidence="2" type="ORF">DVJ83_06265</name>
</gene>
<dbReference type="Proteomes" id="UP000253744">
    <property type="component" value="Chromosome"/>
</dbReference>
<dbReference type="AlphaFoldDB" id="A0A345IGL4"/>
<accession>A0A345IGL4</accession>
<evidence type="ECO:0000259" key="1">
    <source>
        <dbReference type="Pfam" id="PF03259"/>
    </source>
</evidence>
<dbReference type="RefSeq" id="WP_114671784.1">
    <property type="nucleotide sequence ID" value="NZ_CP031158.1"/>
</dbReference>
<dbReference type="SUPFAM" id="SSF103196">
    <property type="entry name" value="Roadblock/LC7 domain"/>
    <property type="match status" value="1"/>
</dbReference>
<reference evidence="2 3" key="1">
    <citation type="submission" date="2018-07" db="EMBL/GenBank/DDBJ databases">
        <title>Complete Genome and Methylome Analysis of Deinococcus wulumuqiensis NEB 479.</title>
        <authorList>
            <person name="Fomenkov A."/>
            <person name="Luyten Y."/>
            <person name="Vincze T."/>
            <person name="Anton B.P."/>
            <person name="Clark T."/>
            <person name="Roberts R.J."/>
            <person name="Morgan R.D."/>
        </authorList>
    </citation>
    <scope>NUCLEOTIDE SEQUENCE [LARGE SCALE GENOMIC DNA]</scope>
    <source>
        <strain evidence="2 3">NEB 479</strain>
    </source>
</reference>
<evidence type="ECO:0000313" key="2">
    <source>
        <dbReference type="EMBL" id="AXG98836.1"/>
    </source>
</evidence>
<name>A0A345IGL4_9DEIO</name>
<dbReference type="EMBL" id="CP031158">
    <property type="protein sequence ID" value="AXG98836.1"/>
    <property type="molecule type" value="Genomic_DNA"/>
</dbReference>
<dbReference type="Pfam" id="PF03259">
    <property type="entry name" value="Robl_LC7"/>
    <property type="match status" value="1"/>
</dbReference>
<evidence type="ECO:0000313" key="3">
    <source>
        <dbReference type="Proteomes" id="UP000253744"/>
    </source>
</evidence>
<dbReference type="Gene3D" id="3.30.450.30">
    <property type="entry name" value="Dynein light chain 2a, cytoplasmic"/>
    <property type="match status" value="1"/>
</dbReference>
<dbReference type="KEGG" id="dwu:DVJ83_06265"/>
<sequence length="116" mass="11882">MSLVPDQPPLPDLSPLLDVRGVQGAALVSADAGGQAVSVGGDIDLSVVSAARAVVHSLQAATDSASWNDLLLDLDGGPLLLTPCGSGVLLVQFDEVPSLGRVRLGVRRVLSRTDFV</sequence>